<gene>
    <name evidence="5" type="ORF">AVDCRST_MAG27-4370</name>
</gene>
<proteinExistence type="predicted"/>
<dbReference type="Gene3D" id="1.10.10.10">
    <property type="entry name" value="Winged helix-like DNA-binding domain superfamily/Winged helix DNA-binding domain"/>
    <property type="match status" value="1"/>
</dbReference>
<evidence type="ECO:0000256" key="1">
    <source>
        <dbReference type="ARBA" id="ARBA00023015"/>
    </source>
</evidence>
<sequence>MTVTLKPTGTCPADQLLRLLRERWKTPIIYLLGEQGPLRFGELRRLLPGISPKVLTQRLRELEADSIAWRRQDTMVPPRVTYGLTGMGNDLHASLKALDAPAGRWLPDR</sequence>
<dbReference type="AlphaFoldDB" id="A0A6J4JU10"/>
<evidence type="ECO:0000256" key="2">
    <source>
        <dbReference type="ARBA" id="ARBA00023125"/>
    </source>
</evidence>
<dbReference type="InterPro" id="IPR036390">
    <property type="entry name" value="WH_DNA-bd_sf"/>
</dbReference>
<protein>
    <submittedName>
        <fullName evidence="5">Transcriptional regulator, HxlR family</fullName>
    </submittedName>
</protein>
<dbReference type="Pfam" id="PF01638">
    <property type="entry name" value="HxlR"/>
    <property type="match status" value="1"/>
</dbReference>
<dbReference type="PANTHER" id="PTHR33204">
    <property type="entry name" value="TRANSCRIPTIONAL REGULATOR, MARR FAMILY"/>
    <property type="match status" value="1"/>
</dbReference>
<accession>A0A6J4JU10</accession>
<name>A0A6J4JU10_9PROT</name>
<dbReference type="InterPro" id="IPR036388">
    <property type="entry name" value="WH-like_DNA-bd_sf"/>
</dbReference>
<keyword evidence="1" id="KW-0805">Transcription regulation</keyword>
<evidence type="ECO:0000256" key="3">
    <source>
        <dbReference type="ARBA" id="ARBA00023163"/>
    </source>
</evidence>
<dbReference type="PROSITE" id="PS51118">
    <property type="entry name" value="HTH_HXLR"/>
    <property type="match status" value="1"/>
</dbReference>
<feature type="domain" description="HTH hxlR-type" evidence="4">
    <location>
        <begin position="11"/>
        <end position="109"/>
    </location>
</feature>
<organism evidence="5">
    <name type="scientific">uncultured Craurococcus sp</name>
    <dbReference type="NCBI Taxonomy" id="1135998"/>
    <lineage>
        <taxon>Bacteria</taxon>
        <taxon>Pseudomonadati</taxon>
        <taxon>Pseudomonadota</taxon>
        <taxon>Alphaproteobacteria</taxon>
        <taxon>Acetobacterales</taxon>
        <taxon>Acetobacteraceae</taxon>
        <taxon>Craurococcus</taxon>
        <taxon>environmental samples</taxon>
    </lineage>
</organism>
<dbReference type="InterPro" id="IPR002577">
    <property type="entry name" value="HTH_HxlR"/>
</dbReference>
<dbReference type="GO" id="GO:0003677">
    <property type="term" value="F:DNA binding"/>
    <property type="evidence" value="ECO:0007669"/>
    <property type="project" value="UniProtKB-KW"/>
</dbReference>
<reference evidence="5" key="1">
    <citation type="submission" date="2020-02" db="EMBL/GenBank/DDBJ databases">
        <authorList>
            <person name="Meier V. D."/>
        </authorList>
    </citation>
    <scope>NUCLEOTIDE SEQUENCE</scope>
    <source>
        <strain evidence="5">AVDCRST_MAG27</strain>
    </source>
</reference>
<dbReference type="SUPFAM" id="SSF46785">
    <property type="entry name" value="Winged helix' DNA-binding domain"/>
    <property type="match status" value="1"/>
</dbReference>
<dbReference type="EMBL" id="CADCTD010000183">
    <property type="protein sequence ID" value="CAA9287427.1"/>
    <property type="molecule type" value="Genomic_DNA"/>
</dbReference>
<dbReference type="PANTHER" id="PTHR33204:SF37">
    <property type="entry name" value="HTH-TYPE TRANSCRIPTIONAL REGULATOR YODB"/>
    <property type="match status" value="1"/>
</dbReference>
<evidence type="ECO:0000313" key="5">
    <source>
        <dbReference type="EMBL" id="CAA9287427.1"/>
    </source>
</evidence>
<keyword evidence="2" id="KW-0238">DNA-binding</keyword>
<evidence type="ECO:0000259" key="4">
    <source>
        <dbReference type="PROSITE" id="PS51118"/>
    </source>
</evidence>
<keyword evidence="3" id="KW-0804">Transcription</keyword>